<evidence type="ECO:0000256" key="3">
    <source>
        <dbReference type="ARBA" id="ARBA00023002"/>
    </source>
</evidence>
<dbReference type="GO" id="GO:0003960">
    <property type="term" value="F:quinone reductase (NADPH) activity"/>
    <property type="evidence" value="ECO:0007669"/>
    <property type="project" value="InterPro"/>
</dbReference>
<dbReference type="PROSITE" id="PS01162">
    <property type="entry name" value="QOR_ZETA_CRYSTAL"/>
    <property type="match status" value="1"/>
</dbReference>
<dbReference type="SUPFAM" id="SSF50129">
    <property type="entry name" value="GroES-like"/>
    <property type="match status" value="1"/>
</dbReference>
<dbReference type="Proteomes" id="UP000636709">
    <property type="component" value="Unassembled WGS sequence"/>
</dbReference>
<gene>
    <name evidence="6" type="ORF">HU200_021778</name>
</gene>
<name>A0A835EYV0_9POAL</name>
<dbReference type="SUPFAM" id="SSF51735">
    <property type="entry name" value="NAD(P)-binding Rossmann-fold domains"/>
    <property type="match status" value="1"/>
</dbReference>
<dbReference type="InterPro" id="IPR013149">
    <property type="entry name" value="ADH-like_C"/>
</dbReference>
<dbReference type="GO" id="GO:0008270">
    <property type="term" value="F:zinc ion binding"/>
    <property type="evidence" value="ECO:0007669"/>
    <property type="project" value="InterPro"/>
</dbReference>
<evidence type="ECO:0000259" key="5">
    <source>
        <dbReference type="SMART" id="SM00829"/>
    </source>
</evidence>
<evidence type="ECO:0000313" key="6">
    <source>
        <dbReference type="EMBL" id="KAF8723262.1"/>
    </source>
</evidence>
<dbReference type="InterPro" id="IPR020843">
    <property type="entry name" value="ER"/>
</dbReference>
<dbReference type="GO" id="GO:0070402">
    <property type="term" value="F:NADPH binding"/>
    <property type="evidence" value="ECO:0007669"/>
    <property type="project" value="TreeGrafter"/>
</dbReference>
<evidence type="ECO:0000256" key="1">
    <source>
        <dbReference type="ARBA" id="ARBA00011738"/>
    </source>
</evidence>
<evidence type="ECO:0000256" key="4">
    <source>
        <dbReference type="ARBA" id="ARBA00070796"/>
    </source>
</evidence>
<dbReference type="Gene3D" id="3.90.180.10">
    <property type="entry name" value="Medium-chain alcohol dehydrogenases, catalytic domain"/>
    <property type="match status" value="2"/>
</dbReference>
<protein>
    <recommendedName>
        <fullName evidence="4">Probable quinone oxidoreductase</fullName>
    </recommendedName>
</protein>
<dbReference type="GO" id="GO:0035925">
    <property type="term" value="F:mRNA 3'-UTR AU-rich region binding"/>
    <property type="evidence" value="ECO:0007669"/>
    <property type="project" value="TreeGrafter"/>
</dbReference>
<keyword evidence="7" id="KW-1185">Reference proteome</keyword>
<dbReference type="InterPro" id="IPR011032">
    <property type="entry name" value="GroES-like_sf"/>
</dbReference>
<sequence length="362" mass="37728">MVKVFRVHEHGGPEVLRWEEVEIEEPGQGEIRMRNTAIGVNFLDVYMRKGVYPTPLPFTPGTRTSTTETITVCSRFNQTAHLTRVVLCCSAGVESVGVVTAVGPEVTGIVVGDVVGLAGSPMVTGRTYAEEQIIPAAVAIPIPDWMDHKVAASVLVKGITARILVRQAFKVEAGQTVLVHAAAGGVGSLVCQWASALGATVIGAVSSRAKAEQAAANGCHHVVVYTEEEDFVARVRDGITAGRGVDVVYDAVGKDTSRGSIACLANRGCLVAFGEASGAPEPFVLGELQPRSLSVTCPALPGYTGTREALLESAAEVFAGLASGVLRAHVGGVYPLAEAPRAHADLEGRRTSGSIVLVPGNE</sequence>
<dbReference type="CDD" id="cd05286">
    <property type="entry name" value="QOR2"/>
    <property type="match status" value="1"/>
</dbReference>
<reference evidence="6" key="1">
    <citation type="submission" date="2020-07" db="EMBL/GenBank/DDBJ databases">
        <title>Genome sequence and genetic diversity analysis of an under-domesticated orphan crop, white fonio (Digitaria exilis).</title>
        <authorList>
            <person name="Bennetzen J.L."/>
            <person name="Chen S."/>
            <person name="Ma X."/>
            <person name="Wang X."/>
            <person name="Yssel A.E.J."/>
            <person name="Chaluvadi S.R."/>
            <person name="Johnson M."/>
            <person name="Gangashetty P."/>
            <person name="Hamidou F."/>
            <person name="Sanogo M.D."/>
            <person name="Zwaenepoel A."/>
            <person name="Wallace J."/>
            <person name="Van De Peer Y."/>
            <person name="Van Deynze A."/>
        </authorList>
    </citation>
    <scope>NUCLEOTIDE SEQUENCE</scope>
    <source>
        <tissue evidence="6">Leaves</tissue>
    </source>
</reference>
<dbReference type="Pfam" id="PF00107">
    <property type="entry name" value="ADH_zinc_N"/>
    <property type="match status" value="1"/>
</dbReference>
<dbReference type="OrthoDB" id="3509362at2759"/>
<dbReference type="EMBL" id="JACEFO010001668">
    <property type="protein sequence ID" value="KAF8723262.1"/>
    <property type="molecule type" value="Genomic_DNA"/>
</dbReference>
<proteinExistence type="predicted"/>
<keyword evidence="3" id="KW-0560">Oxidoreductase</keyword>
<dbReference type="InterPro" id="IPR002364">
    <property type="entry name" value="Quin_OxRdtase/zeta-crystal_CS"/>
</dbReference>
<comment type="caution">
    <text evidence="6">The sequence shown here is derived from an EMBL/GenBank/DDBJ whole genome shotgun (WGS) entry which is preliminary data.</text>
</comment>
<evidence type="ECO:0000313" key="7">
    <source>
        <dbReference type="Proteomes" id="UP000636709"/>
    </source>
</evidence>
<organism evidence="6 7">
    <name type="scientific">Digitaria exilis</name>
    <dbReference type="NCBI Taxonomy" id="1010633"/>
    <lineage>
        <taxon>Eukaryota</taxon>
        <taxon>Viridiplantae</taxon>
        <taxon>Streptophyta</taxon>
        <taxon>Embryophyta</taxon>
        <taxon>Tracheophyta</taxon>
        <taxon>Spermatophyta</taxon>
        <taxon>Magnoliopsida</taxon>
        <taxon>Liliopsida</taxon>
        <taxon>Poales</taxon>
        <taxon>Poaceae</taxon>
        <taxon>PACMAD clade</taxon>
        <taxon>Panicoideae</taxon>
        <taxon>Panicodae</taxon>
        <taxon>Paniceae</taxon>
        <taxon>Anthephorinae</taxon>
        <taxon>Digitaria</taxon>
    </lineage>
</organism>
<dbReference type="SMART" id="SM00829">
    <property type="entry name" value="PKS_ER"/>
    <property type="match status" value="1"/>
</dbReference>
<comment type="subunit">
    <text evidence="1">Homodimer.</text>
</comment>
<evidence type="ECO:0000256" key="2">
    <source>
        <dbReference type="ARBA" id="ARBA00022857"/>
    </source>
</evidence>
<dbReference type="InterPro" id="IPR036291">
    <property type="entry name" value="NAD(P)-bd_dom_sf"/>
</dbReference>
<dbReference type="Gene3D" id="3.40.50.720">
    <property type="entry name" value="NAD(P)-binding Rossmann-like Domain"/>
    <property type="match status" value="1"/>
</dbReference>
<dbReference type="FunFam" id="3.40.50.720:FF:000053">
    <property type="entry name" value="Quinone oxidoreductase 1"/>
    <property type="match status" value="1"/>
</dbReference>
<dbReference type="AlphaFoldDB" id="A0A835EYV0"/>
<keyword evidence="2" id="KW-0521">NADP</keyword>
<dbReference type="PANTHER" id="PTHR48106:SF11">
    <property type="entry name" value="OS10G0561100 PROTEIN"/>
    <property type="match status" value="1"/>
</dbReference>
<dbReference type="InterPro" id="IPR047618">
    <property type="entry name" value="QOR-like"/>
</dbReference>
<accession>A0A835EYV0</accession>
<dbReference type="GO" id="GO:0005829">
    <property type="term" value="C:cytosol"/>
    <property type="evidence" value="ECO:0007669"/>
    <property type="project" value="TreeGrafter"/>
</dbReference>
<feature type="domain" description="Enoyl reductase (ER)" evidence="5">
    <location>
        <begin position="11"/>
        <end position="357"/>
    </location>
</feature>
<dbReference type="PANTHER" id="PTHR48106">
    <property type="entry name" value="QUINONE OXIDOREDUCTASE PIG3-RELATED"/>
    <property type="match status" value="1"/>
</dbReference>